<name>A0A923L304_9BACI</name>
<sequence length="209" mass="24095">MEQEKPNKNLWKSSFIALLLLNFSVLVIIALLIFWPVERSKVPAGEHQTTQNSSEFIIRTTKKNLNELINAYMYEYMKDSKHKYSVSLEEDVQLVGELPVFSTTVPLSIRLEPFVQDNGDVVLKQKSISLGLLELPNKKVMEYMSKYLPMPNWVTINPDDEEIYVAVTQMDIKSNFHVSVEQMDLEANNLSFKLKVPYETLGIETFLSK</sequence>
<accession>A0A923L304</accession>
<keyword evidence="1" id="KW-0812">Transmembrane</keyword>
<keyword evidence="1" id="KW-1133">Transmembrane helix</keyword>
<dbReference type="Pfam" id="PF09911">
    <property type="entry name" value="DUF2140"/>
    <property type="match status" value="1"/>
</dbReference>
<comment type="caution">
    <text evidence="2">The sequence shown here is derived from an EMBL/GenBank/DDBJ whole genome shotgun (WGS) entry which is preliminary data.</text>
</comment>
<proteinExistence type="predicted"/>
<dbReference type="Proteomes" id="UP000637359">
    <property type="component" value="Unassembled WGS sequence"/>
</dbReference>
<evidence type="ECO:0000256" key="1">
    <source>
        <dbReference type="SAM" id="Phobius"/>
    </source>
</evidence>
<keyword evidence="3" id="KW-1185">Reference proteome</keyword>
<dbReference type="InterPro" id="IPR018672">
    <property type="entry name" value="DUF2140"/>
</dbReference>
<dbReference type="RefSeq" id="WP_186868253.1">
    <property type="nucleotide sequence ID" value="NZ_JACOOL010000001.1"/>
</dbReference>
<evidence type="ECO:0000313" key="3">
    <source>
        <dbReference type="Proteomes" id="UP000637359"/>
    </source>
</evidence>
<reference evidence="2" key="1">
    <citation type="submission" date="2020-08" db="EMBL/GenBank/DDBJ databases">
        <title>Genome public.</title>
        <authorList>
            <person name="Liu C."/>
            <person name="Sun Q."/>
        </authorList>
    </citation>
    <scope>NUCLEOTIDE SEQUENCE</scope>
    <source>
        <strain evidence="2">BX22</strain>
    </source>
</reference>
<gene>
    <name evidence="2" type="ORF">H8S33_01815</name>
</gene>
<keyword evidence="1" id="KW-0472">Membrane</keyword>
<organism evidence="2 3">
    <name type="scientific">Ornithinibacillus hominis</name>
    <dbReference type="NCBI Taxonomy" id="2763055"/>
    <lineage>
        <taxon>Bacteria</taxon>
        <taxon>Bacillati</taxon>
        <taxon>Bacillota</taxon>
        <taxon>Bacilli</taxon>
        <taxon>Bacillales</taxon>
        <taxon>Bacillaceae</taxon>
        <taxon>Ornithinibacillus</taxon>
    </lineage>
</organism>
<dbReference type="EMBL" id="JACOOL010000001">
    <property type="protein sequence ID" value="MBC5635552.1"/>
    <property type="molecule type" value="Genomic_DNA"/>
</dbReference>
<evidence type="ECO:0000313" key="2">
    <source>
        <dbReference type="EMBL" id="MBC5635552.1"/>
    </source>
</evidence>
<feature type="transmembrane region" description="Helical" evidence="1">
    <location>
        <begin position="15"/>
        <end position="35"/>
    </location>
</feature>
<protein>
    <submittedName>
        <fullName evidence="2">YpmS family protein</fullName>
    </submittedName>
</protein>
<dbReference type="AlphaFoldDB" id="A0A923L304"/>